<evidence type="ECO:0000259" key="7">
    <source>
        <dbReference type="Pfam" id="PF00155"/>
    </source>
</evidence>
<evidence type="ECO:0000256" key="5">
    <source>
        <dbReference type="ARBA" id="ARBA00037974"/>
    </source>
</evidence>
<dbReference type="GO" id="GO:0030170">
    <property type="term" value="F:pyridoxal phosphate binding"/>
    <property type="evidence" value="ECO:0007669"/>
    <property type="project" value="InterPro"/>
</dbReference>
<organism evidence="8 9">
    <name type="scientific">Nakamurella aerolata</name>
    <dbReference type="NCBI Taxonomy" id="1656892"/>
    <lineage>
        <taxon>Bacteria</taxon>
        <taxon>Bacillati</taxon>
        <taxon>Actinomycetota</taxon>
        <taxon>Actinomycetes</taxon>
        <taxon>Nakamurellales</taxon>
        <taxon>Nakamurellaceae</taxon>
        <taxon>Nakamurella</taxon>
    </lineage>
</organism>
<evidence type="ECO:0000313" key="8">
    <source>
        <dbReference type="EMBL" id="NNG35916.1"/>
    </source>
</evidence>
<dbReference type="GO" id="GO:0047804">
    <property type="term" value="F:cysteine-S-conjugate beta-lyase activity"/>
    <property type="evidence" value="ECO:0007669"/>
    <property type="project" value="UniProtKB-EC"/>
</dbReference>
<reference evidence="8 9" key="1">
    <citation type="submission" date="2020-05" db="EMBL/GenBank/DDBJ databases">
        <title>Nakamurella sp. DB0629 isolated from air conditioner.</title>
        <authorList>
            <person name="Kim D.H."/>
            <person name="Kim D.-U."/>
        </authorList>
    </citation>
    <scope>NUCLEOTIDE SEQUENCE [LARGE SCALE GENOMIC DNA]</scope>
    <source>
        <strain evidence="8 9">DB0629</strain>
    </source>
</reference>
<comment type="cofactor">
    <cofactor evidence="1">
        <name>pyridoxal 5'-phosphate</name>
        <dbReference type="ChEBI" id="CHEBI:597326"/>
    </cofactor>
</comment>
<dbReference type="GO" id="GO:0008483">
    <property type="term" value="F:transaminase activity"/>
    <property type="evidence" value="ECO:0007669"/>
    <property type="project" value="UniProtKB-KW"/>
</dbReference>
<dbReference type="InterPro" id="IPR015424">
    <property type="entry name" value="PyrdxlP-dep_Trfase"/>
</dbReference>
<protein>
    <recommendedName>
        <fullName evidence="2">cysteine-S-conjugate beta-lyase</fullName>
        <ecNumber evidence="2">4.4.1.13</ecNumber>
    </recommendedName>
</protein>
<dbReference type="Pfam" id="PF00155">
    <property type="entry name" value="Aminotran_1_2"/>
    <property type="match status" value="1"/>
</dbReference>
<dbReference type="InterPro" id="IPR051798">
    <property type="entry name" value="Class-II_PLP-Dep_Aminotrans"/>
</dbReference>
<dbReference type="PANTHER" id="PTHR43525">
    <property type="entry name" value="PROTEIN MALY"/>
    <property type="match status" value="1"/>
</dbReference>
<dbReference type="InterPro" id="IPR015421">
    <property type="entry name" value="PyrdxlP-dep_Trfase_major"/>
</dbReference>
<evidence type="ECO:0000256" key="6">
    <source>
        <dbReference type="SAM" id="MobiDB-lite"/>
    </source>
</evidence>
<keyword evidence="9" id="KW-1185">Reference proteome</keyword>
<proteinExistence type="inferred from homology"/>
<evidence type="ECO:0000256" key="3">
    <source>
        <dbReference type="ARBA" id="ARBA00022898"/>
    </source>
</evidence>
<dbReference type="Proteomes" id="UP000562984">
    <property type="component" value="Unassembled WGS sequence"/>
</dbReference>
<keyword evidence="8" id="KW-0032">Aminotransferase</keyword>
<dbReference type="CDD" id="cd00609">
    <property type="entry name" value="AAT_like"/>
    <property type="match status" value="1"/>
</dbReference>
<keyword evidence="3" id="KW-0663">Pyridoxal phosphate</keyword>
<keyword evidence="8" id="KW-0808">Transferase</keyword>
<feature type="region of interest" description="Disordered" evidence="6">
    <location>
        <begin position="1"/>
        <end position="31"/>
    </location>
</feature>
<comment type="caution">
    <text evidence="8">The sequence shown here is derived from an EMBL/GenBank/DDBJ whole genome shotgun (WGS) entry which is preliminary data.</text>
</comment>
<dbReference type="SUPFAM" id="SSF53383">
    <property type="entry name" value="PLP-dependent transferases"/>
    <property type="match status" value="1"/>
</dbReference>
<dbReference type="RefSeq" id="WP_171199600.1">
    <property type="nucleotide sequence ID" value="NZ_JABEND010000004.1"/>
</dbReference>
<dbReference type="EC" id="4.4.1.13" evidence="2"/>
<evidence type="ECO:0000313" key="9">
    <source>
        <dbReference type="Proteomes" id="UP000562984"/>
    </source>
</evidence>
<dbReference type="PANTHER" id="PTHR43525:SF2">
    <property type="entry name" value="CYSTATHIONINE BETA-LYASE-RELATED"/>
    <property type="match status" value="1"/>
</dbReference>
<feature type="compositionally biased region" description="Low complexity" evidence="6">
    <location>
        <begin position="12"/>
        <end position="31"/>
    </location>
</feature>
<sequence length="430" mass="44414">MHSAANAQGDLPAADAPTADAATADAAPTAAEDFDEQLDALSAETLRGRGGLKWAITQPGELAAWIAEMDVPMAPPISAALHRSIDDGAVGYLPPAAAEAFAGAVARFEAEKFGWNVDPDAVVPQADVLAALELAVRRLLPPGGKLILPTPAYMPFLSLPPLWGIEVLTVGLLPDPEASGGYRLDLDGIDAAFAAGGALLVLCNPYNPVGKVFGRGELAALTEVVDRHGGQVFADEIWAPLVYPGNSHVPYASTSAAAAEHTITAVSASKAWNLPGLKTAAAIVTGTAGRAAVGELGDFAAHGAALPGLVANTAAFNQGGPWLRHTLRYLDGNRNLLAQRLAGLAGVGFRRPDATYLAWLDLRAFSAPDGTVRGTPIGAYLRERAGIVAVDGTDCGAPGFLRLNFAMPRPLLAELADRLATALDDLPRTA</sequence>
<dbReference type="EMBL" id="JABEND010000004">
    <property type="protein sequence ID" value="NNG35916.1"/>
    <property type="molecule type" value="Genomic_DNA"/>
</dbReference>
<evidence type="ECO:0000256" key="4">
    <source>
        <dbReference type="ARBA" id="ARBA00023239"/>
    </source>
</evidence>
<evidence type="ECO:0000256" key="2">
    <source>
        <dbReference type="ARBA" id="ARBA00012224"/>
    </source>
</evidence>
<dbReference type="Gene3D" id="3.90.1150.10">
    <property type="entry name" value="Aspartate Aminotransferase, domain 1"/>
    <property type="match status" value="1"/>
</dbReference>
<feature type="domain" description="Aminotransferase class I/classII large" evidence="7">
    <location>
        <begin position="84"/>
        <end position="419"/>
    </location>
</feature>
<dbReference type="InterPro" id="IPR015422">
    <property type="entry name" value="PyrdxlP-dep_Trfase_small"/>
</dbReference>
<accession>A0A849A8H8</accession>
<evidence type="ECO:0000256" key="1">
    <source>
        <dbReference type="ARBA" id="ARBA00001933"/>
    </source>
</evidence>
<gene>
    <name evidence="8" type="ORF">HKD39_09365</name>
</gene>
<keyword evidence="4" id="KW-0456">Lyase</keyword>
<dbReference type="AlphaFoldDB" id="A0A849A8H8"/>
<name>A0A849A8H8_9ACTN</name>
<dbReference type="InterPro" id="IPR004839">
    <property type="entry name" value="Aminotransferase_I/II_large"/>
</dbReference>
<comment type="similarity">
    <text evidence="5">Belongs to the class-II pyridoxal-phosphate-dependent aminotransferase family. MalY/PatB cystathionine beta-lyase subfamily.</text>
</comment>
<dbReference type="Gene3D" id="3.40.640.10">
    <property type="entry name" value="Type I PLP-dependent aspartate aminotransferase-like (Major domain)"/>
    <property type="match status" value="1"/>
</dbReference>